<accession>A0A3Q2YJE2</accession>
<dbReference type="Pfam" id="PF00339">
    <property type="entry name" value="Arrestin_N"/>
    <property type="match status" value="1"/>
</dbReference>
<reference evidence="7" key="2">
    <citation type="submission" date="2025-09" db="UniProtKB">
        <authorList>
            <consortium name="Ensembl"/>
        </authorList>
    </citation>
    <scope>IDENTIFICATION</scope>
</reference>
<feature type="transmembrane region" description="Helical" evidence="5">
    <location>
        <begin position="14"/>
        <end position="35"/>
    </location>
</feature>
<evidence type="ECO:0000256" key="4">
    <source>
        <dbReference type="SAM" id="MobiDB-lite"/>
    </source>
</evidence>
<comment type="subcellular location">
    <subcellularLocation>
        <location evidence="1">Cytoplasm</location>
    </subcellularLocation>
</comment>
<evidence type="ECO:0000256" key="5">
    <source>
        <dbReference type="SAM" id="Phobius"/>
    </source>
</evidence>
<evidence type="ECO:0000256" key="3">
    <source>
        <dbReference type="ARBA" id="ARBA00022490"/>
    </source>
</evidence>
<dbReference type="InterPro" id="IPR014753">
    <property type="entry name" value="Arrestin_N"/>
</dbReference>
<evidence type="ECO:0000313" key="8">
    <source>
        <dbReference type="Proteomes" id="UP000264820"/>
    </source>
</evidence>
<dbReference type="PANTHER" id="PTHR11792:SF20">
    <property type="entry name" value="BETA-ARRESTIN-2"/>
    <property type="match status" value="1"/>
</dbReference>
<dbReference type="InterPro" id="IPR014756">
    <property type="entry name" value="Ig_E-set"/>
</dbReference>
<dbReference type="STRING" id="109280.ENSHCOP00000018276"/>
<keyword evidence="5" id="KW-1133">Transmembrane helix</keyword>
<feature type="domain" description="Arrestin C-terminal-like" evidence="6">
    <location>
        <begin position="239"/>
        <end position="394"/>
    </location>
</feature>
<dbReference type="Gene3D" id="2.60.40.840">
    <property type="match status" value="1"/>
</dbReference>
<dbReference type="GO" id="GO:0007399">
    <property type="term" value="P:nervous system development"/>
    <property type="evidence" value="ECO:0007669"/>
    <property type="project" value="UniProtKB-ARBA"/>
</dbReference>
<dbReference type="PRINTS" id="PR00309">
    <property type="entry name" value="ARRESTIN"/>
</dbReference>
<keyword evidence="5" id="KW-0472">Membrane</keyword>
<dbReference type="InterPro" id="IPR011021">
    <property type="entry name" value="Arrestin-like_N"/>
</dbReference>
<dbReference type="FunFam" id="2.60.40.640:FF:000036">
    <property type="entry name" value="beta-arrestin-2 isoform X2"/>
    <property type="match status" value="1"/>
</dbReference>
<dbReference type="GeneTree" id="ENSGT00950000182887"/>
<evidence type="ECO:0000313" key="7">
    <source>
        <dbReference type="Ensembl" id="ENSHCOP00000018276.1"/>
    </source>
</evidence>
<dbReference type="GO" id="GO:0031701">
    <property type="term" value="F:angiotensin receptor binding"/>
    <property type="evidence" value="ECO:0007669"/>
    <property type="project" value="TreeGrafter"/>
</dbReference>
<organism evidence="7 8">
    <name type="scientific">Hippocampus comes</name>
    <name type="common">Tiger tail seahorse</name>
    <dbReference type="NCBI Taxonomy" id="109280"/>
    <lineage>
        <taxon>Eukaryota</taxon>
        <taxon>Metazoa</taxon>
        <taxon>Chordata</taxon>
        <taxon>Craniata</taxon>
        <taxon>Vertebrata</taxon>
        <taxon>Euteleostomi</taxon>
        <taxon>Actinopterygii</taxon>
        <taxon>Neopterygii</taxon>
        <taxon>Teleostei</taxon>
        <taxon>Neoteleostei</taxon>
        <taxon>Acanthomorphata</taxon>
        <taxon>Syngnathiaria</taxon>
        <taxon>Syngnathiformes</taxon>
        <taxon>Syngnathoidei</taxon>
        <taxon>Syngnathidae</taxon>
        <taxon>Hippocampus</taxon>
    </lineage>
</organism>
<dbReference type="Gene3D" id="2.60.40.640">
    <property type="match status" value="1"/>
</dbReference>
<evidence type="ECO:0000256" key="2">
    <source>
        <dbReference type="ARBA" id="ARBA00005298"/>
    </source>
</evidence>
<dbReference type="AlphaFoldDB" id="A0A3Q2YJE2"/>
<dbReference type="Proteomes" id="UP000264820">
    <property type="component" value="Unplaced"/>
</dbReference>
<evidence type="ECO:0000256" key="1">
    <source>
        <dbReference type="ARBA" id="ARBA00004496"/>
    </source>
</evidence>
<dbReference type="GO" id="GO:0002031">
    <property type="term" value="P:G protein-coupled receptor internalization"/>
    <property type="evidence" value="ECO:0007669"/>
    <property type="project" value="TreeGrafter"/>
</dbReference>
<evidence type="ECO:0000259" key="6">
    <source>
        <dbReference type="SMART" id="SM01017"/>
    </source>
</evidence>
<sequence>MQVSADDPPTHSSAFIWASVTSSTIWITWMLWVSVHRCARAPKKKKKNLQGDVEIVCWRRRSCPGGSRIPARSQSVREPGVRVSLRSGGRGCPRAVLPEGSLRQHFPGLPSRSRSEAVKFPPGEAAAQAGPRRAPLLLQRKADASRQAPGVALWGGANAPPRLQVPQNLPCSVTLQPGPEDTGKACGVDFELQAYCARTAGERIHQRNSVHLVIRKVQYAPEKKGPQPTAESSRSFLMSERPLHLEASLDKELYYHGEPISVNVHVTNNSGKTVRKVKIAVRQYADICLFSKAQYKCPVAQLEADEQVCASSTFCQVYTLTPCMGANRQKRGLALDGKLKHQDTNLASSTIMKEGCDKEMVGIVVSYRVKVKLVVSRGGDMAVELPFVLMHPKPSDPEPALHLKPTSWCSKTSAACI</sequence>
<feature type="region of interest" description="Disordered" evidence="4">
    <location>
        <begin position="68"/>
        <end position="89"/>
    </location>
</feature>
<dbReference type="InterPro" id="IPR000698">
    <property type="entry name" value="Arrestin"/>
</dbReference>
<dbReference type="SUPFAM" id="SSF81296">
    <property type="entry name" value="E set domains"/>
    <property type="match status" value="2"/>
</dbReference>
<name>A0A3Q2YJE2_HIPCM</name>
<dbReference type="GO" id="GO:0007165">
    <property type="term" value="P:signal transduction"/>
    <property type="evidence" value="ECO:0007669"/>
    <property type="project" value="InterPro"/>
</dbReference>
<dbReference type="GO" id="GO:0070374">
    <property type="term" value="P:positive regulation of ERK1 and ERK2 cascade"/>
    <property type="evidence" value="ECO:0007669"/>
    <property type="project" value="TreeGrafter"/>
</dbReference>
<proteinExistence type="inferred from homology"/>
<dbReference type="SMART" id="SM01017">
    <property type="entry name" value="Arrestin_C"/>
    <property type="match status" value="1"/>
</dbReference>
<keyword evidence="3" id="KW-0963">Cytoplasm</keyword>
<dbReference type="GO" id="GO:0005737">
    <property type="term" value="C:cytoplasm"/>
    <property type="evidence" value="ECO:0007669"/>
    <property type="project" value="UniProtKB-SubCell"/>
</dbReference>
<dbReference type="Ensembl" id="ENSHCOT00000011680.1">
    <property type="protein sequence ID" value="ENSHCOP00000018276.1"/>
    <property type="gene ID" value="ENSHCOG00000002690.1"/>
</dbReference>
<dbReference type="InterPro" id="IPR014752">
    <property type="entry name" value="Arrestin-like_C"/>
</dbReference>
<gene>
    <name evidence="7" type="primary">ARRB2</name>
</gene>
<dbReference type="PANTHER" id="PTHR11792">
    <property type="entry name" value="ARRESTIN"/>
    <property type="match status" value="1"/>
</dbReference>
<keyword evidence="5" id="KW-0812">Transmembrane</keyword>
<keyword evidence="8" id="KW-1185">Reference proteome</keyword>
<dbReference type="InterPro" id="IPR011022">
    <property type="entry name" value="Arrestin_C-like"/>
</dbReference>
<dbReference type="Pfam" id="PF02752">
    <property type="entry name" value="Arrestin_C"/>
    <property type="match status" value="1"/>
</dbReference>
<reference evidence="7" key="1">
    <citation type="submission" date="2025-08" db="UniProtKB">
        <authorList>
            <consortium name="Ensembl"/>
        </authorList>
    </citation>
    <scope>IDENTIFICATION</scope>
</reference>
<protein>
    <submittedName>
        <fullName evidence="7">Arrestin beta 2</fullName>
    </submittedName>
</protein>
<comment type="similarity">
    <text evidence="2">Belongs to the arrestin family.</text>
</comment>